<name>A0A3G2L5G8_9FLAO</name>
<protein>
    <submittedName>
        <fullName evidence="1">Uncharacterized protein</fullName>
    </submittedName>
</protein>
<evidence type="ECO:0000313" key="2">
    <source>
        <dbReference type="Proteomes" id="UP000276309"/>
    </source>
</evidence>
<dbReference type="Proteomes" id="UP000276309">
    <property type="component" value="Chromosome"/>
</dbReference>
<dbReference type="EMBL" id="CP032050">
    <property type="protein sequence ID" value="AYN67468.1"/>
    <property type="molecule type" value="Genomic_DNA"/>
</dbReference>
<dbReference type="OrthoDB" id="9798540at2"/>
<evidence type="ECO:0000313" key="1">
    <source>
        <dbReference type="EMBL" id="AYN67468.1"/>
    </source>
</evidence>
<accession>A0A3G2L5G8</accession>
<keyword evidence="2" id="KW-1185">Reference proteome</keyword>
<proteinExistence type="predicted"/>
<dbReference type="KEGG" id="emar:D1013_08890"/>
<dbReference type="RefSeq" id="WP_121848484.1">
    <property type="nucleotide sequence ID" value="NZ_CP032050.1"/>
</dbReference>
<organism evidence="1 2">
    <name type="scientific">Euzebyella marina</name>
    <dbReference type="NCBI Taxonomy" id="1761453"/>
    <lineage>
        <taxon>Bacteria</taxon>
        <taxon>Pseudomonadati</taxon>
        <taxon>Bacteroidota</taxon>
        <taxon>Flavobacteriia</taxon>
        <taxon>Flavobacteriales</taxon>
        <taxon>Flavobacteriaceae</taxon>
        <taxon>Euzebyella</taxon>
    </lineage>
</organism>
<reference evidence="1 2" key="1">
    <citation type="submission" date="2018-08" db="EMBL/GenBank/DDBJ databases">
        <title>The reduced genetic potential of extracellular carbohydrate catabolism in Euzebyella marina RN62, a Flavobacteriia bacterium isolated from the hadal water.</title>
        <authorList>
            <person name="Xue C."/>
        </authorList>
    </citation>
    <scope>NUCLEOTIDE SEQUENCE [LARGE SCALE GENOMIC DNA]</scope>
    <source>
        <strain evidence="1 2">RN62</strain>
    </source>
</reference>
<sequence length="228" mass="26008">MARKVFVSYKYSDSLVQDLGIYQDSFFGKIKIATTARHYVDEISEHLTGDDHIYKGENDDESMENLADSSISSKLGDKIFDSSVTVVLISKGMKESFTSEKDQWMPWEVSYSLKKQTRLGRSSSTNGVIAVVLPDESGSYEYYITRDGECNCRSLNTSILFQIIRDNIFNVKEPNRRACNGGWVYSGDSSYIQSVKWSDFIANPTKYIDKAIELRDKKDDFNIVKTIR</sequence>
<dbReference type="AlphaFoldDB" id="A0A3G2L5G8"/>
<gene>
    <name evidence="1" type="ORF">D1013_08890</name>
</gene>